<protein>
    <submittedName>
        <fullName evidence="2">Uncharacterized protein</fullName>
    </submittedName>
</protein>
<accession>A0A7C9CJL1</accession>
<keyword evidence="1" id="KW-1133">Transmembrane helix</keyword>
<name>A0A7C9CJL1_OPUST</name>
<sequence>MLIPISGIYRFTRVTKNEKVLFSFPPGHRCIILFHLFIYGLSRGTTGRRCALLHPIFFISFLVTCIIIIIVLLFLILNLLCLGIHGGNNFLNFSFLLDHRHRSRNFPKNFGGFCRWCEERESEIEREG</sequence>
<dbReference type="EMBL" id="GISG01001979">
    <property type="protein sequence ID" value="MBA4614308.1"/>
    <property type="molecule type" value="Transcribed_RNA"/>
</dbReference>
<keyword evidence="1" id="KW-0812">Transmembrane</keyword>
<reference evidence="2" key="2">
    <citation type="submission" date="2020-07" db="EMBL/GenBank/DDBJ databases">
        <authorList>
            <person name="Vera ALvarez R."/>
            <person name="Arias-Moreno D.M."/>
            <person name="Jimenez-Jacinto V."/>
            <person name="Jimenez-Bremont J.F."/>
            <person name="Swaminathan K."/>
            <person name="Moose S.P."/>
            <person name="Guerrero-Gonzalez M.L."/>
            <person name="Marino-Ramirez L."/>
            <person name="Landsman D."/>
            <person name="Rodriguez-Kessler M."/>
            <person name="Delgado-Sanchez P."/>
        </authorList>
    </citation>
    <scope>NUCLEOTIDE SEQUENCE</scope>
    <source>
        <tissue evidence="2">Cladode</tissue>
    </source>
</reference>
<feature type="transmembrane region" description="Helical" evidence="1">
    <location>
        <begin position="53"/>
        <end position="80"/>
    </location>
</feature>
<reference evidence="2" key="1">
    <citation type="journal article" date="2013" name="J. Plant Res.">
        <title>Effect of fungi and light on seed germination of three Opuntia species from semiarid lands of central Mexico.</title>
        <authorList>
            <person name="Delgado-Sanchez P."/>
            <person name="Jimenez-Bremont J.F."/>
            <person name="Guerrero-Gonzalez Mde L."/>
            <person name="Flores J."/>
        </authorList>
    </citation>
    <scope>NUCLEOTIDE SEQUENCE</scope>
    <source>
        <tissue evidence="2">Cladode</tissue>
    </source>
</reference>
<proteinExistence type="predicted"/>
<evidence type="ECO:0000256" key="1">
    <source>
        <dbReference type="SAM" id="Phobius"/>
    </source>
</evidence>
<dbReference type="AlphaFoldDB" id="A0A7C9CJL1"/>
<dbReference type="EMBL" id="GISG01001986">
    <property type="protein sequence ID" value="MBA4614315.1"/>
    <property type="molecule type" value="Transcribed_RNA"/>
</dbReference>
<dbReference type="EMBL" id="GISG01001980">
    <property type="protein sequence ID" value="MBA4614309.1"/>
    <property type="molecule type" value="Transcribed_RNA"/>
</dbReference>
<organism evidence="2">
    <name type="scientific">Opuntia streptacantha</name>
    <name type="common">Prickly pear cactus</name>
    <name type="synonym">Opuntia cardona</name>
    <dbReference type="NCBI Taxonomy" id="393608"/>
    <lineage>
        <taxon>Eukaryota</taxon>
        <taxon>Viridiplantae</taxon>
        <taxon>Streptophyta</taxon>
        <taxon>Embryophyta</taxon>
        <taxon>Tracheophyta</taxon>
        <taxon>Spermatophyta</taxon>
        <taxon>Magnoliopsida</taxon>
        <taxon>eudicotyledons</taxon>
        <taxon>Gunneridae</taxon>
        <taxon>Pentapetalae</taxon>
        <taxon>Caryophyllales</taxon>
        <taxon>Cactineae</taxon>
        <taxon>Cactaceae</taxon>
        <taxon>Opuntioideae</taxon>
        <taxon>Opuntia</taxon>
    </lineage>
</organism>
<evidence type="ECO:0000313" key="2">
    <source>
        <dbReference type="EMBL" id="MBA4614309.1"/>
    </source>
</evidence>
<dbReference type="EMBL" id="GISG01001984">
    <property type="protein sequence ID" value="MBA4614313.1"/>
    <property type="molecule type" value="Transcribed_RNA"/>
</dbReference>
<keyword evidence="1" id="KW-0472">Membrane</keyword>
<feature type="transmembrane region" description="Helical" evidence="1">
    <location>
        <begin position="20"/>
        <end position="41"/>
    </location>
</feature>
<dbReference type="EMBL" id="GISG01001985">
    <property type="protein sequence ID" value="MBA4614314.1"/>
    <property type="molecule type" value="Transcribed_RNA"/>
</dbReference>
<dbReference type="EMBL" id="GISG01001987">
    <property type="protein sequence ID" value="MBA4614316.1"/>
    <property type="molecule type" value="Transcribed_RNA"/>
</dbReference>